<protein>
    <submittedName>
        <fullName evidence="2">Uncharacterized protein</fullName>
    </submittedName>
</protein>
<dbReference type="RefSeq" id="WP_210597911.1">
    <property type="nucleotide sequence ID" value="NZ_JAGKSQ010000005.1"/>
</dbReference>
<evidence type="ECO:0000256" key="1">
    <source>
        <dbReference type="SAM" id="Phobius"/>
    </source>
</evidence>
<dbReference type="Proteomes" id="UP000678228">
    <property type="component" value="Unassembled WGS sequence"/>
</dbReference>
<dbReference type="EMBL" id="JAGKSQ010000005">
    <property type="protein sequence ID" value="MBP3952220.1"/>
    <property type="molecule type" value="Genomic_DNA"/>
</dbReference>
<proteinExistence type="predicted"/>
<dbReference type="AlphaFoldDB" id="A0A940WTJ9"/>
<name>A0A940WTJ9_9BACI</name>
<evidence type="ECO:0000313" key="3">
    <source>
        <dbReference type="Proteomes" id="UP000678228"/>
    </source>
</evidence>
<comment type="caution">
    <text evidence="2">The sequence shown here is derived from an EMBL/GenBank/DDBJ whole genome shotgun (WGS) entry which is preliminary data.</text>
</comment>
<gene>
    <name evidence="2" type="ORF">J7W16_13845</name>
</gene>
<feature type="transmembrane region" description="Helical" evidence="1">
    <location>
        <begin position="33"/>
        <end position="53"/>
    </location>
</feature>
<keyword evidence="1" id="KW-1133">Transmembrane helix</keyword>
<sequence length="77" mass="8977">MSDLKKIIWFALFLVSLWAYSRLDILFHWANVYKWQLSIGFGVLIFILIIANWSTLKEENDKSLVPEEITNAAKSTD</sequence>
<accession>A0A940WTJ9</accession>
<keyword evidence="1" id="KW-0472">Membrane</keyword>
<keyword evidence="3" id="KW-1185">Reference proteome</keyword>
<organism evidence="2 3">
    <name type="scientific">Halalkalibacter suaedae</name>
    <dbReference type="NCBI Taxonomy" id="2822140"/>
    <lineage>
        <taxon>Bacteria</taxon>
        <taxon>Bacillati</taxon>
        <taxon>Bacillota</taxon>
        <taxon>Bacilli</taxon>
        <taxon>Bacillales</taxon>
        <taxon>Bacillaceae</taxon>
        <taxon>Halalkalibacter</taxon>
    </lineage>
</organism>
<keyword evidence="1" id="KW-0812">Transmembrane</keyword>
<reference evidence="2" key="1">
    <citation type="submission" date="2021-03" db="EMBL/GenBank/DDBJ databases">
        <title>Bacillus suaedae sp. nov., isolated from Suaeda aralocaspica.</title>
        <authorList>
            <person name="Lei R.F.R."/>
        </authorList>
    </citation>
    <scope>NUCLEOTIDE SEQUENCE</scope>
    <source>
        <strain evidence="2">YZJH907-2</strain>
    </source>
</reference>
<evidence type="ECO:0000313" key="2">
    <source>
        <dbReference type="EMBL" id="MBP3952220.1"/>
    </source>
</evidence>